<name>A0A9D4Z2Y0_ADICA</name>
<evidence type="ECO:0000313" key="2">
    <source>
        <dbReference type="EMBL" id="KAI5060338.1"/>
    </source>
</evidence>
<sequence length="214" mass="24288">MTSKLQVHDISTSHVIFLMGSKKYGMPTPTMVAMLVALEARKKNVGVWNHPWSEKKLRLEIRSNKRTMSQFRIKGSVRWHSTPTRSMEIPIDLITPPSLGGLHHPIYLCTPTPEKASHVPKESGTSKVVHNENEIMESNTMNEENETWTTMQGEVEISNDKPTKGRRKPGDLSKHNIDSPRQSARLISRKSGENVQDQVLRRSKRLLASNNIYA</sequence>
<comment type="caution">
    <text evidence="2">The sequence shown here is derived from an EMBL/GenBank/DDBJ whole genome shotgun (WGS) entry which is preliminary data.</text>
</comment>
<evidence type="ECO:0000313" key="3">
    <source>
        <dbReference type="Proteomes" id="UP000886520"/>
    </source>
</evidence>
<protein>
    <submittedName>
        <fullName evidence="2">Uncharacterized protein</fullName>
    </submittedName>
</protein>
<dbReference type="Proteomes" id="UP000886520">
    <property type="component" value="Chromosome 24"/>
</dbReference>
<organism evidence="2 3">
    <name type="scientific">Adiantum capillus-veneris</name>
    <name type="common">Maidenhair fern</name>
    <dbReference type="NCBI Taxonomy" id="13818"/>
    <lineage>
        <taxon>Eukaryota</taxon>
        <taxon>Viridiplantae</taxon>
        <taxon>Streptophyta</taxon>
        <taxon>Embryophyta</taxon>
        <taxon>Tracheophyta</taxon>
        <taxon>Polypodiopsida</taxon>
        <taxon>Polypodiidae</taxon>
        <taxon>Polypodiales</taxon>
        <taxon>Pteridineae</taxon>
        <taxon>Pteridaceae</taxon>
        <taxon>Vittarioideae</taxon>
        <taxon>Adiantum</taxon>
    </lineage>
</organism>
<evidence type="ECO:0000256" key="1">
    <source>
        <dbReference type="SAM" id="MobiDB-lite"/>
    </source>
</evidence>
<dbReference type="EMBL" id="JABFUD020000024">
    <property type="protein sequence ID" value="KAI5060338.1"/>
    <property type="molecule type" value="Genomic_DNA"/>
</dbReference>
<feature type="region of interest" description="Disordered" evidence="1">
    <location>
        <begin position="154"/>
        <end position="196"/>
    </location>
</feature>
<feature type="compositionally biased region" description="Basic and acidic residues" evidence="1">
    <location>
        <begin position="158"/>
        <end position="178"/>
    </location>
</feature>
<gene>
    <name evidence="2" type="ORF">GOP47_0024758</name>
</gene>
<dbReference type="AlphaFoldDB" id="A0A9D4Z2Y0"/>
<accession>A0A9D4Z2Y0</accession>
<proteinExistence type="predicted"/>
<keyword evidence="3" id="KW-1185">Reference proteome</keyword>
<reference evidence="2" key="1">
    <citation type="submission" date="2021-01" db="EMBL/GenBank/DDBJ databases">
        <title>Adiantum capillus-veneris genome.</title>
        <authorList>
            <person name="Fang Y."/>
            <person name="Liao Q."/>
        </authorList>
    </citation>
    <scope>NUCLEOTIDE SEQUENCE</scope>
    <source>
        <strain evidence="2">H3</strain>
        <tissue evidence="2">Leaf</tissue>
    </source>
</reference>